<proteinExistence type="predicted"/>
<gene>
    <name evidence="2" type="ORF">DMP07_07905</name>
</gene>
<reference evidence="3" key="1">
    <citation type="submission" date="2018-05" db="EMBL/GenBank/DDBJ databases">
        <title>Genome Sequencing of selected type strains of the family Eggerthellaceae.</title>
        <authorList>
            <person name="Danylec N."/>
            <person name="Stoll D.A."/>
            <person name="Doetsch A."/>
            <person name="Huch M."/>
        </authorList>
    </citation>
    <scope>NUCLEOTIDE SEQUENCE [LARGE SCALE GENOMIC DNA]</scope>
    <source>
        <strain evidence="3">DSM 17537</strain>
    </source>
</reference>
<dbReference type="EMBL" id="QICB01000007">
    <property type="protein sequence ID" value="RNL18863.1"/>
    <property type="molecule type" value="Genomic_DNA"/>
</dbReference>
<comment type="caution">
    <text evidence="2">The sequence shown here is derived from an EMBL/GenBank/DDBJ whole genome shotgun (WGS) entry which is preliminary data.</text>
</comment>
<accession>A0A3N0ADX9</accession>
<dbReference type="Proteomes" id="UP000267368">
    <property type="component" value="Unassembled WGS sequence"/>
</dbReference>
<sequence>MSRTRKDRPWRLGGDRHKWMVAANHGAHGKFTAMMRRKRRREESLLKRNGEEKPSPRSRWRYEYFD</sequence>
<name>A0A3N0ADX9_9ACTN</name>
<evidence type="ECO:0000256" key="1">
    <source>
        <dbReference type="SAM" id="MobiDB-lite"/>
    </source>
</evidence>
<feature type="region of interest" description="Disordered" evidence="1">
    <location>
        <begin position="36"/>
        <end position="66"/>
    </location>
</feature>
<organism evidence="2 3">
    <name type="scientific">Slackia faecicanis</name>
    <dbReference type="NCBI Taxonomy" id="255723"/>
    <lineage>
        <taxon>Bacteria</taxon>
        <taxon>Bacillati</taxon>
        <taxon>Actinomycetota</taxon>
        <taxon>Coriobacteriia</taxon>
        <taxon>Eggerthellales</taxon>
        <taxon>Eggerthellaceae</taxon>
        <taxon>Slackia</taxon>
    </lineage>
</organism>
<evidence type="ECO:0000313" key="2">
    <source>
        <dbReference type="EMBL" id="RNL18863.1"/>
    </source>
</evidence>
<evidence type="ECO:0000313" key="3">
    <source>
        <dbReference type="Proteomes" id="UP000267368"/>
    </source>
</evidence>
<dbReference type="AlphaFoldDB" id="A0A3N0ADX9"/>
<dbReference type="RefSeq" id="WP_123198606.1">
    <property type="nucleotide sequence ID" value="NZ_QICB01000007.1"/>
</dbReference>
<feature type="compositionally biased region" description="Basic and acidic residues" evidence="1">
    <location>
        <begin position="41"/>
        <end position="66"/>
    </location>
</feature>
<keyword evidence="3" id="KW-1185">Reference proteome</keyword>
<protein>
    <submittedName>
        <fullName evidence="2">Uncharacterized protein</fullName>
    </submittedName>
</protein>